<dbReference type="Pfam" id="PF04326">
    <property type="entry name" value="SLFN_AlbA_2"/>
    <property type="match status" value="1"/>
</dbReference>
<proteinExistence type="predicted"/>
<dbReference type="STRING" id="1122949.GCA_000378725_01421"/>
<feature type="domain" description="Schlafen AlbA-2" evidence="1">
    <location>
        <begin position="17"/>
        <end position="136"/>
    </location>
</feature>
<dbReference type="InterPro" id="IPR038475">
    <property type="entry name" value="RecG_C_sf"/>
</dbReference>
<dbReference type="InterPro" id="IPR007421">
    <property type="entry name" value="Schlafen_AlbA_2_dom"/>
</dbReference>
<dbReference type="Pfam" id="PF13749">
    <property type="entry name" value="HATPase_c_4"/>
    <property type="match status" value="1"/>
</dbReference>
<dbReference type="RefSeq" id="WP_019035073.1">
    <property type="nucleotide sequence ID" value="NZ_UGSZ01000001.1"/>
</dbReference>
<dbReference type="Gene3D" id="3.30.950.30">
    <property type="entry name" value="Schlafen, AAA domain"/>
    <property type="match status" value="1"/>
</dbReference>
<dbReference type="SUPFAM" id="SSF46785">
    <property type="entry name" value="Winged helix' DNA-binding domain"/>
    <property type="match status" value="1"/>
</dbReference>
<dbReference type="OrthoDB" id="9807907at2"/>
<organism evidence="2 3">
    <name type="scientific">Peptoniphilus lacrimalis</name>
    <dbReference type="NCBI Taxonomy" id="33031"/>
    <lineage>
        <taxon>Bacteria</taxon>
        <taxon>Bacillati</taxon>
        <taxon>Bacillota</taxon>
        <taxon>Tissierellia</taxon>
        <taxon>Tissierellales</taxon>
        <taxon>Peptoniphilaceae</taxon>
        <taxon>Peptoniphilus</taxon>
    </lineage>
</organism>
<evidence type="ECO:0000313" key="3">
    <source>
        <dbReference type="Proteomes" id="UP000255517"/>
    </source>
</evidence>
<dbReference type="InterPro" id="IPR036390">
    <property type="entry name" value="WH_DNA-bd_sf"/>
</dbReference>
<sequence>MNDKLLGKISFYRFGRESQIFDRKSAKIKPLDILKHLVGFSNAEGGQLVIGIEDDGEITGFNYDGAHNIDEYKNIFITELRETPISVKFEILDVENEKRKKDNILVLSVDVSLDRVIKSYDGKVYLRQNDKTRELNFNQILQLQYDRGQRYFEDEIVPEATLNDIDENLINEYKIIMDISDLSTEDVLKARNFYIDGKITNAGILLFGKSPSKFLPQARLRVIKYDGDKQKVGTEINIVKEKNFDSAIPNIIRNAREFINTQLREFQYLDKDGKFRIMPEYPEFAWFEGIVNALTHRNYSMRGEHIKVLIYDDRMEILSPGLLPNIVTIENILNQRYSRNPRIARILSEFGWVKEMNEGVKRIYSEMEKLFLNEPRYYEPNNNVLLVLENNILNRSLRSLDHIKNNISKIEFDKLTISEKRILYYMYNSGINLTTKDASQYLGKGITYCKKILKELEKKKLIKWYGSSIHDRTQYYKINF</sequence>
<protein>
    <submittedName>
        <fullName evidence="2">Divergent AAA domain</fullName>
    </submittedName>
</protein>
<reference evidence="2 3" key="1">
    <citation type="submission" date="2018-06" db="EMBL/GenBank/DDBJ databases">
        <authorList>
            <consortium name="Pathogen Informatics"/>
            <person name="Doyle S."/>
        </authorList>
    </citation>
    <scope>NUCLEOTIDE SEQUENCE [LARGE SCALE GENOMIC DNA]</scope>
    <source>
        <strain evidence="2 3">NCTC13149</strain>
    </source>
</reference>
<dbReference type="AlphaFoldDB" id="A0A379C6F4"/>
<evidence type="ECO:0000313" key="2">
    <source>
        <dbReference type="EMBL" id="SUB57668.1"/>
    </source>
</evidence>
<dbReference type="PANTHER" id="PTHR30595:SF6">
    <property type="entry name" value="SCHLAFEN ALBA-2 DOMAIN-CONTAINING PROTEIN"/>
    <property type="match status" value="1"/>
</dbReference>
<accession>A0A379C6F4</accession>
<gene>
    <name evidence="2" type="ORF">NCTC13149_01523</name>
</gene>
<dbReference type="PANTHER" id="PTHR30595">
    <property type="entry name" value="GLPR-RELATED TRANSCRIPTIONAL REPRESSOR"/>
    <property type="match status" value="1"/>
</dbReference>
<dbReference type="EMBL" id="UGSZ01000001">
    <property type="protein sequence ID" value="SUB57668.1"/>
    <property type="molecule type" value="Genomic_DNA"/>
</dbReference>
<dbReference type="InterPro" id="IPR038461">
    <property type="entry name" value="Schlafen_AlbA_2_dom_sf"/>
</dbReference>
<evidence type="ECO:0000259" key="1">
    <source>
        <dbReference type="Pfam" id="PF04326"/>
    </source>
</evidence>
<name>A0A379C6F4_9FIRM</name>
<dbReference type="Proteomes" id="UP000255517">
    <property type="component" value="Unassembled WGS sequence"/>
</dbReference>
<dbReference type="Gene3D" id="3.30.565.60">
    <property type="match status" value="1"/>
</dbReference>